<dbReference type="RefSeq" id="WP_270157202.1">
    <property type="nucleotide sequence ID" value="NZ_JAPNNL010000102.1"/>
</dbReference>
<dbReference type="Proteomes" id="UP001144036">
    <property type="component" value="Unassembled WGS sequence"/>
</dbReference>
<gene>
    <name evidence="1" type="ORF">OUY22_23200</name>
</gene>
<proteinExistence type="predicted"/>
<keyword evidence="2" id="KW-1185">Reference proteome</keyword>
<accession>A0ABT4SGK6</accession>
<protein>
    <recommendedName>
        <fullName evidence="3">GNAT family N-acetyltransferase</fullName>
    </recommendedName>
</protein>
<organism evidence="1 2">
    <name type="scientific">Nonomuraea corallina</name>
    <dbReference type="NCBI Taxonomy" id="2989783"/>
    <lineage>
        <taxon>Bacteria</taxon>
        <taxon>Bacillati</taxon>
        <taxon>Actinomycetota</taxon>
        <taxon>Actinomycetes</taxon>
        <taxon>Streptosporangiales</taxon>
        <taxon>Streptosporangiaceae</taxon>
        <taxon>Nonomuraea</taxon>
    </lineage>
</organism>
<reference evidence="1" key="1">
    <citation type="submission" date="2022-11" db="EMBL/GenBank/DDBJ databases">
        <title>Nonomuraea corallina sp. nov., a new species of the genus Nonomuraea isolated from sea side sediment in Thai sea.</title>
        <authorList>
            <person name="Ngamcharungchit C."/>
            <person name="Matsumoto A."/>
            <person name="Suriyachadkun C."/>
            <person name="Panbangred W."/>
            <person name="Inahashi Y."/>
            <person name="Intra B."/>
        </authorList>
    </citation>
    <scope>NUCLEOTIDE SEQUENCE</scope>
    <source>
        <strain evidence="1">MCN248</strain>
    </source>
</reference>
<evidence type="ECO:0000313" key="1">
    <source>
        <dbReference type="EMBL" id="MDA0636338.1"/>
    </source>
</evidence>
<dbReference type="EMBL" id="JAPNNL010000102">
    <property type="protein sequence ID" value="MDA0636338.1"/>
    <property type="molecule type" value="Genomic_DNA"/>
</dbReference>
<comment type="caution">
    <text evidence="1">The sequence shown here is derived from an EMBL/GenBank/DDBJ whole genome shotgun (WGS) entry which is preliminary data.</text>
</comment>
<name>A0ABT4SGK6_9ACTN</name>
<sequence>MITEAALNNAAWCEALCRAHGLPGVLTRRAWTNPRRTPPFYPDAVTLSPEATEADVLPFIDAAPGASIKDSFAVLAPPGFELLFEATWLHRPSAVPAEQAGRWEVVRDESALRAWERAWAGERGLFPAALLADPSVRVLAGREGGETVRGCVLNETPGGRTVGISNLFGDDAWPGAVAAAAALFPGRDLVGYEADPGPAVAHGFIPAGPLRVWLKG</sequence>
<evidence type="ECO:0000313" key="2">
    <source>
        <dbReference type="Proteomes" id="UP001144036"/>
    </source>
</evidence>
<evidence type="ECO:0008006" key="3">
    <source>
        <dbReference type="Google" id="ProtNLM"/>
    </source>
</evidence>